<feature type="transmembrane region" description="Helical" evidence="1">
    <location>
        <begin position="45"/>
        <end position="66"/>
    </location>
</feature>
<feature type="transmembrane region" description="Helical" evidence="1">
    <location>
        <begin position="12"/>
        <end position="33"/>
    </location>
</feature>
<protein>
    <recommendedName>
        <fullName evidence="4">ABC-transporter type IV</fullName>
    </recommendedName>
</protein>
<dbReference type="eggNOG" id="COG4905">
    <property type="taxonomic scope" value="Bacteria"/>
</dbReference>
<dbReference type="InterPro" id="IPR010540">
    <property type="entry name" value="CmpB_TMEM229"/>
</dbReference>
<gene>
    <name evidence="2" type="ORF">BACPEC_01026</name>
</gene>
<dbReference type="EMBL" id="ABVQ01000035">
    <property type="protein sequence ID" value="EEC58041.1"/>
    <property type="molecule type" value="Genomic_DNA"/>
</dbReference>
<feature type="transmembrane region" description="Helical" evidence="1">
    <location>
        <begin position="115"/>
        <end position="137"/>
    </location>
</feature>
<dbReference type="Pfam" id="PF06541">
    <property type="entry name" value="ABC_trans_CmpB"/>
    <property type="match status" value="1"/>
</dbReference>
<evidence type="ECO:0000313" key="3">
    <source>
        <dbReference type="Proteomes" id="UP000003136"/>
    </source>
</evidence>
<evidence type="ECO:0000256" key="1">
    <source>
        <dbReference type="SAM" id="Phobius"/>
    </source>
</evidence>
<accession>B7AQR9</accession>
<keyword evidence="1" id="KW-0472">Membrane</keyword>
<evidence type="ECO:0008006" key="4">
    <source>
        <dbReference type="Google" id="ProtNLM"/>
    </source>
</evidence>
<reference evidence="2 3" key="2">
    <citation type="submission" date="2008-11" db="EMBL/GenBank/DDBJ databases">
        <authorList>
            <person name="Fulton L."/>
            <person name="Clifton S."/>
            <person name="Fulton B."/>
            <person name="Xu J."/>
            <person name="Minx P."/>
            <person name="Pepin K.H."/>
            <person name="Johnson M."/>
            <person name="Bhonagiri V."/>
            <person name="Nash W.E."/>
            <person name="Mardis E.R."/>
            <person name="Wilson R.K."/>
        </authorList>
    </citation>
    <scope>NUCLEOTIDE SEQUENCE [LARGE SCALE GENOMIC DNA]</scope>
    <source>
        <strain evidence="2 3">ATCC 43243</strain>
    </source>
</reference>
<feature type="transmembrane region" description="Helical" evidence="1">
    <location>
        <begin position="72"/>
        <end position="94"/>
    </location>
</feature>
<keyword evidence="1" id="KW-1133">Transmembrane helix</keyword>
<keyword evidence="3" id="KW-1185">Reference proteome</keyword>
<name>B7AQR9_9FIRM</name>
<keyword evidence="1" id="KW-0812">Transmembrane</keyword>
<proteinExistence type="predicted"/>
<dbReference type="AlphaFoldDB" id="B7AQR9"/>
<reference evidence="2 3" key="1">
    <citation type="submission" date="2008-11" db="EMBL/GenBank/DDBJ databases">
        <title>Draft genome sequence of Bacteroides pectinophilus (ATCC 43243).</title>
        <authorList>
            <person name="Sudarsanam P."/>
            <person name="Ley R."/>
            <person name="Guruge J."/>
            <person name="Turnbaugh P.J."/>
            <person name="Mahowald M."/>
            <person name="Liep D."/>
            <person name="Gordon J."/>
        </authorList>
    </citation>
    <scope>NUCLEOTIDE SEQUENCE [LARGE SCALE GENOMIC DNA]</scope>
    <source>
        <strain evidence="2 3">ATCC 43243</strain>
    </source>
</reference>
<evidence type="ECO:0000313" key="2">
    <source>
        <dbReference type="EMBL" id="EEC58041.1"/>
    </source>
</evidence>
<dbReference type="STRING" id="483218.BACPEC_01026"/>
<dbReference type="Proteomes" id="UP000003136">
    <property type="component" value="Unassembled WGS sequence"/>
</dbReference>
<feature type="transmembrane region" description="Helical" evidence="1">
    <location>
        <begin position="149"/>
        <end position="171"/>
    </location>
</feature>
<sequence>MKIFMFHGMDIFQFFVWFFIYSFLGWGMECIVIRRQKGYWENRGFAKLPFCVIYGFGVFIACYLFAPIQHNYAALYVWGCIGATVFEYIVAMAMMKLFGEVWWNYDHLKFNYKGILCLESTLAWGLLALIIFGYFNIRLESFVMHINHRYVMIMGTALPIMYVTDFTYHFITRLRDNRSSMAEFQEDADKVKEIKKC</sequence>
<comment type="caution">
    <text evidence="2">The sequence shown here is derived from an EMBL/GenBank/DDBJ whole genome shotgun (WGS) entry which is preliminary data.</text>
</comment>
<organism evidence="2 3">
    <name type="scientific">[Bacteroides] pectinophilus ATCC 43243</name>
    <dbReference type="NCBI Taxonomy" id="483218"/>
    <lineage>
        <taxon>Bacteria</taxon>
        <taxon>Bacillati</taxon>
        <taxon>Bacillota</taxon>
        <taxon>Clostridia</taxon>
        <taxon>Eubacteriales</taxon>
    </lineage>
</organism>
<dbReference type="HOGENOM" id="CLU_055257_4_2_9"/>